<organism evidence="4 5">
    <name type="scientific">Hordeum vulgare subsp. vulgare</name>
    <name type="common">Domesticated barley</name>
    <dbReference type="NCBI Taxonomy" id="112509"/>
    <lineage>
        <taxon>Eukaryota</taxon>
        <taxon>Viridiplantae</taxon>
        <taxon>Streptophyta</taxon>
        <taxon>Embryophyta</taxon>
        <taxon>Tracheophyta</taxon>
        <taxon>Spermatophyta</taxon>
        <taxon>Magnoliopsida</taxon>
        <taxon>Liliopsida</taxon>
        <taxon>Poales</taxon>
        <taxon>Poaceae</taxon>
        <taxon>BOP clade</taxon>
        <taxon>Pooideae</taxon>
        <taxon>Triticodae</taxon>
        <taxon>Triticeae</taxon>
        <taxon>Hordeinae</taxon>
        <taxon>Hordeum</taxon>
    </lineage>
</organism>
<keyword evidence="2" id="KW-0539">Nucleus</keyword>
<dbReference type="PANTHER" id="PTHR23405">
    <property type="entry name" value="MAINTENANCE OF KILLER 16 MAK16 PROTEIN-RELATED"/>
    <property type="match status" value="1"/>
</dbReference>
<keyword evidence="5" id="KW-1185">Reference proteome</keyword>
<accession>A0A8I6X943</accession>
<evidence type="ECO:0000256" key="2">
    <source>
        <dbReference type="ARBA" id="ARBA00023242"/>
    </source>
</evidence>
<dbReference type="GO" id="GO:0005634">
    <property type="term" value="C:nucleus"/>
    <property type="evidence" value="ECO:0007669"/>
    <property type="project" value="UniProtKB-SubCell"/>
</dbReference>
<feature type="region of interest" description="Disordered" evidence="3">
    <location>
        <begin position="55"/>
        <end position="121"/>
    </location>
</feature>
<dbReference type="Pfam" id="PF04874">
    <property type="entry name" value="Mak16"/>
    <property type="match status" value="1"/>
</dbReference>
<evidence type="ECO:0000256" key="1">
    <source>
        <dbReference type="ARBA" id="ARBA00004123"/>
    </source>
</evidence>
<dbReference type="SMR" id="A0A8I6X943"/>
<feature type="compositionally biased region" description="Acidic residues" evidence="3">
    <location>
        <begin position="55"/>
        <end position="99"/>
    </location>
</feature>
<evidence type="ECO:0000256" key="3">
    <source>
        <dbReference type="SAM" id="MobiDB-lite"/>
    </source>
</evidence>
<evidence type="ECO:0000313" key="5">
    <source>
        <dbReference type="Proteomes" id="UP000011116"/>
    </source>
</evidence>
<protein>
    <submittedName>
        <fullName evidence="4">Uncharacterized protein</fullName>
    </submittedName>
</protein>
<dbReference type="PANTHER" id="PTHR23405:SF4">
    <property type="entry name" value="PROTEIN MAK16 HOMOLOG"/>
    <property type="match status" value="1"/>
</dbReference>
<sequence>MITNETWVTEKSARVTGSELKERLWKGGYGEIYNFPFKQFDTILDMEKDKLAPEIEEEEEGEIEYVEGDDIEMGDMDDMEDFEGFGDEDDDGDEDDMEEPVTKKPKRSDSDSSSKIGRKSRKVITKVNRLFSV</sequence>
<dbReference type="AlphaFoldDB" id="A0A8I6X943"/>
<dbReference type="InterPro" id="IPR006958">
    <property type="entry name" value="Mak16"/>
</dbReference>
<dbReference type="Proteomes" id="UP000011116">
    <property type="component" value="Chromosome 2H"/>
</dbReference>
<evidence type="ECO:0000313" key="4">
    <source>
        <dbReference type="EnsemblPlants" id="HORVU.MOREX.r3.2HG0159000.1"/>
    </source>
</evidence>
<reference evidence="5" key="1">
    <citation type="journal article" date="2012" name="Nature">
        <title>A physical, genetic and functional sequence assembly of the barley genome.</title>
        <authorList>
            <consortium name="The International Barley Genome Sequencing Consortium"/>
            <person name="Mayer K.F."/>
            <person name="Waugh R."/>
            <person name="Brown J.W."/>
            <person name="Schulman A."/>
            <person name="Langridge P."/>
            <person name="Platzer M."/>
            <person name="Fincher G.B."/>
            <person name="Muehlbauer G.J."/>
            <person name="Sato K."/>
            <person name="Close T.J."/>
            <person name="Wise R.P."/>
            <person name="Stein N."/>
        </authorList>
    </citation>
    <scope>NUCLEOTIDE SEQUENCE [LARGE SCALE GENOMIC DNA]</scope>
    <source>
        <strain evidence="5">cv. Morex</strain>
    </source>
</reference>
<reference evidence="4" key="2">
    <citation type="submission" date="2020-10" db="EMBL/GenBank/DDBJ databases">
        <authorList>
            <person name="Scholz U."/>
            <person name="Mascher M."/>
            <person name="Fiebig A."/>
        </authorList>
    </citation>
    <scope>NUCLEOTIDE SEQUENCE [LARGE SCALE GENOMIC DNA]</scope>
    <source>
        <strain evidence="4">cv. Morex</strain>
    </source>
</reference>
<proteinExistence type="predicted"/>
<comment type="subcellular location">
    <subcellularLocation>
        <location evidence="1">Nucleus</location>
    </subcellularLocation>
</comment>
<name>A0A8I6X943_HORVV</name>
<reference evidence="4" key="3">
    <citation type="submission" date="2022-01" db="UniProtKB">
        <authorList>
            <consortium name="EnsemblPlants"/>
        </authorList>
    </citation>
    <scope>IDENTIFICATION</scope>
    <source>
        <strain evidence="4">subsp. vulgare</strain>
    </source>
</reference>
<dbReference type="EnsemblPlants" id="HORVU.MOREX.r3.2HG0159000.1">
    <property type="protein sequence ID" value="HORVU.MOREX.r3.2HG0159000.1"/>
    <property type="gene ID" value="HORVU.MOREX.r3.2HG0159000"/>
</dbReference>
<dbReference type="Gramene" id="HORVU.MOREX.r3.2HG0159000.1">
    <property type="protein sequence ID" value="HORVU.MOREX.r3.2HG0159000.1"/>
    <property type="gene ID" value="HORVU.MOREX.r3.2HG0159000"/>
</dbReference>